<evidence type="ECO:0008006" key="3">
    <source>
        <dbReference type="Google" id="ProtNLM"/>
    </source>
</evidence>
<protein>
    <recommendedName>
        <fullName evidence="3">F-box domain-containing protein</fullName>
    </recommendedName>
</protein>
<evidence type="ECO:0000313" key="2">
    <source>
        <dbReference type="Proteomes" id="UP001516400"/>
    </source>
</evidence>
<sequence>MEEHKGFCIKTILNKPFPVEIETKQDFNFGDALESVYPLLDIIFGYLSDEDLENVAKIKMSWKEVADRALKKRSKLCWFTCFQKHKSNFLKHSGNLHHNNASIGIILFDYRRLKLNKYICLHKDTDNLEKMTFADYLCKEIVNSKVNYCLLSCPKVVSFFGCDMYYPNGSMFDGILLPQIPGIKTTMFYCNPLKLKKTPSMIETYIKSNDEIMCLLLFSLTDLHRSMDNLFKILLQDSKQEDIAVGGGIIRGSKSFQNVQKFSKKVINTNDIFCIAFSREKNTNPKFSAASFVINGNDFSNQEFFEEVLKFKKRVIIRKNSVGFRICCGAKWEKDEESIIFSKHFPNTPLLGLEADGEIGWDCFNLPDDEESPESKPKKSKLNCPKNHEWSTVFVIITWGDIVKET</sequence>
<name>A0ABD2NZ67_9CUCU</name>
<dbReference type="Proteomes" id="UP001516400">
    <property type="component" value="Unassembled WGS sequence"/>
</dbReference>
<dbReference type="PANTHER" id="PTHR14939">
    <property type="entry name" value="F-BOX ONLY PROTEIN 22"/>
    <property type="match status" value="1"/>
</dbReference>
<organism evidence="1 2">
    <name type="scientific">Cryptolaemus montrouzieri</name>
    <dbReference type="NCBI Taxonomy" id="559131"/>
    <lineage>
        <taxon>Eukaryota</taxon>
        <taxon>Metazoa</taxon>
        <taxon>Ecdysozoa</taxon>
        <taxon>Arthropoda</taxon>
        <taxon>Hexapoda</taxon>
        <taxon>Insecta</taxon>
        <taxon>Pterygota</taxon>
        <taxon>Neoptera</taxon>
        <taxon>Endopterygota</taxon>
        <taxon>Coleoptera</taxon>
        <taxon>Polyphaga</taxon>
        <taxon>Cucujiformia</taxon>
        <taxon>Coccinelloidea</taxon>
        <taxon>Coccinellidae</taxon>
        <taxon>Scymninae</taxon>
        <taxon>Scymnini</taxon>
        <taxon>Cryptolaemus</taxon>
    </lineage>
</organism>
<reference evidence="1 2" key="1">
    <citation type="journal article" date="2021" name="BMC Biol.">
        <title>Horizontally acquired antibacterial genes associated with adaptive radiation of ladybird beetles.</title>
        <authorList>
            <person name="Li H.S."/>
            <person name="Tang X.F."/>
            <person name="Huang Y.H."/>
            <person name="Xu Z.Y."/>
            <person name="Chen M.L."/>
            <person name="Du X.Y."/>
            <person name="Qiu B.Y."/>
            <person name="Chen P.T."/>
            <person name="Zhang W."/>
            <person name="Slipinski A."/>
            <person name="Escalona H.E."/>
            <person name="Waterhouse R.M."/>
            <person name="Zwick A."/>
            <person name="Pang H."/>
        </authorList>
    </citation>
    <scope>NUCLEOTIDE SEQUENCE [LARGE SCALE GENOMIC DNA]</scope>
    <source>
        <strain evidence="1">SYSU2018</strain>
    </source>
</reference>
<proteinExistence type="predicted"/>
<dbReference type="EMBL" id="JABFTP020000165">
    <property type="protein sequence ID" value="KAL3284017.1"/>
    <property type="molecule type" value="Genomic_DNA"/>
</dbReference>
<comment type="caution">
    <text evidence="1">The sequence shown here is derived from an EMBL/GenBank/DDBJ whole genome shotgun (WGS) entry which is preliminary data.</text>
</comment>
<accession>A0ABD2NZ67</accession>
<gene>
    <name evidence="1" type="ORF">HHI36_018187</name>
</gene>
<keyword evidence="2" id="KW-1185">Reference proteome</keyword>
<dbReference type="PANTHER" id="PTHR14939:SF5">
    <property type="entry name" value="F-BOX ONLY PROTEIN 22"/>
    <property type="match status" value="1"/>
</dbReference>
<evidence type="ECO:0000313" key="1">
    <source>
        <dbReference type="EMBL" id="KAL3284017.1"/>
    </source>
</evidence>
<dbReference type="AlphaFoldDB" id="A0ABD2NZ67"/>